<dbReference type="PANTHER" id="PTHR42844">
    <property type="entry name" value="DIHYDRONEOPTERIN ALDOLASE 1-RELATED"/>
    <property type="match status" value="1"/>
</dbReference>
<evidence type="ECO:0000313" key="9">
    <source>
        <dbReference type="Proteomes" id="UP000010474"/>
    </source>
</evidence>
<dbReference type="InterPro" id="IPR006156">
    <property type="entry name" value="Dihydroneopterin_aldolase"/>
</dbReference>
<comment type="pathway">
    <text evidence="2 6">Cofactor biosynthesis; tetrahydrofolate biosynthesis; 2-amino-4-hydroxy-6-hydroxymethyl-7,8-dihydropteridine diphosphate from 7,8-dihydroneopterin triphosphate: step 3/4.</text>
</comment>
<feature type="domain" description="Dihydroneopterin aldolase/epimerase" evidence="7">
    <location>
        <begin position="4"/>
        <end position="122"/>
    </location>
</feature>
<dbReference type="GO" id="GO:0005737">
    <property type="term" value="C:cytoplasm"/>
    <property type="evidence" value="ECO:0007669"/>
    <property type="project" value="TreeGrafter"/>
</dbReference>
<evidence type="ECO:0000256" key="1">
    <source>
        <dbReference type="ARBA" id="ARBA00001353"/>
    </source>
</evidence>
<evidence type="ECO:0000313" key="8">
    <source>
        <dbReference type="EMBL" id="AFZ58924.1"/>
    </source>
</evidence>
<dbReference type="PATRIC" id="fig|272123.3.peg.3834"/>
<evidence type="ECO:0000256" key="6">
    <source>
        <dbReference type="RuleBase" id="RU362079"/>
    </source>
</evidence>
<evidence type="ECO:0000256" key="4">
    <source>
        <dbReference type="ARBA" id="ARBA00022909"/>
    </source>
</evidence>
<dbReference type="Proteomes" id="UP000010474">
    <property type="component" value="Chromosome"/>
</dbReference>
<organism evidence="8 9">
    <name type="scientific">Anabaena cylindrica (strain ATCC 27899 / PCC 7122)</name>
    <dbReference type="NCBI Taxonomy" id="272123"/>
    <lineage>
        <taxon>Bacteria</taxon>
        <taxon>Bacillati</taxon>
        <taxon>Cyanobacteriota</taxon>
        <taxon>Cyanophyceae</taxon>
        <taxon>Nostocales</taxon>
        <taxon>Nostocaceae</taxon>
        <taxon>Anabaena</taxon>
    </lineage>
</organism>
<dbReference type="GO" id="GO:0046656">
    <property type="term" value="P:folic acid biosynthetic process"/>
    <property type="evidence" value="ECO:0007669"/>
    <property type="project" value="UniProtKB-UniRule"/>
</dbReference>
<dbReference type="Pfam" id="PF02152">
    <property type="entry name" value="FolB"/>
    <property type="match status" value="1"/>
</dbReference>
<reference evidence="9" key="1">
    <citation type="journal article" date="2013" name="Proc. Natl. Acad. Sci. U.S.A.">
        <title>Improving the coverage of the cyanobacterial phylum using diversity-driven genome sequencing.</title>
        <authorList>
            <person name="Shih P.M."/>
            <person name="Wu D."/>
            <person name="Latifi A."/>
            <person name="Axen S.D."/>
            <person name="Fewer D.P."/>
            <person name="Talla E."/>
            <person name="Calteau A."/>
            <person name="Cai F."/>
            <person name="Tandeau de Marsac N."/>
            <person name="Rippka R."/>
            <person name="Herdman M."/>
            <person name="Sivonen K."/>
            <person name="Coursin T."/>
            <person name="Laurent T."/>
            <person name="Goodwin L."/>
            <person name="Nolan M."/>
            <person name="Davenport K.W."/>
            <person name="Han C.S."/>
            <person name="Rubin E.M."/>
            <person name="Eisen J.A."/>
            <person name="Woyke T."/>
            <person name="Gugger M."/>
            <person name="Kerfeld C.A."/>
        </authorList>
    </citation>
    <scope>NUCLEOTIDE SEQUENCE [LARGE SCALE GENOMIC DNA]</scope>
    <source>
        <strain evidence="9">ATCC 27899 / PCC 7122</strain>
    </source>
</reference>
<evidence type="ECO:0000256" key="5">
    <source>
        <dbReference type="ARBA" id="ARBA00023239"/>
    </source>
</evidence>
<dbReference type="HOGENOM" id="CLU_112632_1_3_3"/>
<dbReference type="SMART" id="SM00905">
    <property type="entry name" value="FolB"/>
    <property type="match status" value="1"/>
</dbReference>
<dbReference type="EMBL" id="CP003659">
    <property type="protein sequence ID" value="AFZ58924.1"/>
    <property type="molecule type" value="Genomic_DNA"/>
</dbReference>
<dbReference type="CDD" id="cd00534">
    <property type="entry name" value="DHNA_DHNTPE"/>
    <property type="match status" value="1"/>
</dbReference>
<comment type="catalytic activity">
    <reaction evidence="1 6">
        <text>7,8-dihydroneopterin = 6-hydroxymethyl-7,8-dihydropterin + glycolaldehyde</text>
        <dbReference type="Rhea" id="RHEA:10540"/>
        <dbReference type="ChEBI" id="CHEBI:17001"/>
        <dbReference type="ChEBI" id="CHEBI:17071"/>
        <dbReference type="ChEBI" id="CHEBI:44841"/>
        <dbReference type="EC" id="4.1.2.25"/>
    </reaction>
</comment>
<protein>
    <recommendedName>
        <fullName evidence="6">7,8-dihydroneopterin aldolase</fullName>
        <ecNumber evidence="6">4.1.2.25</ecNumber>
    </recommendedName>
</protein>
<evidence type="ECO:0000256" key="2">
    <source>
        <dbReference type="ARBA" id="ARBA00005013"/>
    </source>
</evidence>
<dbReference type="RefSeq" id="WP_015215547.1">
    <property type="nucleotide sequence ID" value="NC_019771.1"/>
</dbReference>
<dbReference type="AlphaFoldDB" id="K9ZJH5"/>
<dbReference type="NCBIfam" id="TIGR00526">
    <property type="entry name" value="folB_dom"/>
    <property type="match status" value="1"/>
</dbReference>
<dbReference type="PANTHER" id="PTHR42844:SF1">
    <property type="entry name" value="DIHYDRONEOPTERIN ALDOLASE 1-RELATED"/>
    <property type="match status" value="1"/>
</dbReference>
<dbReference type="Gene3D" id="3.30.1130.10">
    <property type="match status" value="1"/>
</dbReference>
<name>K9ZJH5_ANACC</name>
<dbReference type="eggNOG" id="COG1539">
    <property type="taxonomic scope" value="Bacteria"/>
</dbReference>
<evidence type="ECO:0000256" key="3">
    <source>
        <dbReference type="ARBA" id="ARBA00005708"/>
    </source>
</evidence>
<dbReference type="KEGG" id="acy:Anacy_3527"/>
<keyword evidence="9" id="KW-1185">Reference proteome</keyword>
<dbReference type="STRING" id="272123.Anacy_3527"/>
<gene>
    <name evidence="8" type="ordered locus">Anacy_3527</name>
</gene>
<evidence type="ECO:0000259" key="7">
    <source>
        <dbReference type="SMART" id="SM00905"/>
    </source>
</evidence>
<comment type="function">
    <text evidence="6">Catalyzes the conversion of 7,8-dihydroneopterin to 6-hydroxymethyl-7,8-dihydropterin.</text>
</comment>
<accession>K9ZJH5</accession>
<dbReference type="OrthoDB" id="9803748at2"/>
<dbReference type="InterPro" id="IPR006157">
    <property type="entry name" value="FolB_dom"/>
</dbReference>
<sequence length="131" mass="14687">MDCIHLTGIRCYGYTGFLAEEQVLGQWFEVDVKLWLDITKAAQTDAIEDTIDYRHTISLIQNLVKTSKFALLEKLAGAIADSILEDSNRPESVLITQVQVILTKIAAPIPDFNGKISIEITRTIPRLSRNL</sequence>
<dbReference type="SUPFAM" id="SSF55620">
    <property type="entry name" value="Tetrahydrobiopterin biosynthesis enzymes-like"/>
    <property type="match status" value="1"/>
</dbReference>
<dbReference type="UniPathway" id="UPA00077">
    <property type="reaction ID" value="UER00154"/>
</dbReference>
<dbReference type="InterPro" id="IPR043133">
    <property type="entry name" value="GTP-CH-I_C/QueF"/>
</dbReference>
<keyword evidence="4 6" id="KW-0289">Folate biosynthesis</keyword>
<keyword evidence="5 6" id="KW-0456">Lyase</keyword>
<dbReference type="NCBIfam" id="TIGR00525">
    <property type="entry name" value="folB"/>
    <property type="match status" value="1"/>
</dbReference>
<dbReference type="EC" id="4.1.2.25" evidence="6"/>
<dbReference type="GO" id="GO:0004150">
    <property type="term" value="F:dihydroneopterin aldolase activity"/>
    <property type="evidence" value="ECO:0007669"/>
    <property type="project" value="UniProtKB-UniRule"/>
</dbReference>
<dbReference type="GO" id="GO:0046654">
    <property type="term" value="P:tetrahydrofolate biosynthetic process"/>
    <property type="evidence" value="ECO:0007669"/>
    <property type="project" value="UniProtKB-UniRule"/>
</dbReference>
<comment type="similarity">
    <text evidence="3 6">Belongs to the DHNA family.</text>
</comment>
<proteinExistence type="inferred from homology"/>